<evidence type="ECO:0000256" key="1">
    <source>
        <dbReference type="ARBA" id="ARBA00006464"/>
    </source>
</evidence>
<gene>
    <name evidence="4" type="ORF">GV828_06370</name>
</gene>
<keyword evidence="4" id="KW-0808">Transferase</keyword>
<dbReference type="InterPro" id="IPR003362">
    <property type="entry name" value="Bact_transf"/>
</dbReference>
<dbReference type="GO" id="GO:0016740">
    <property type="term" value="F:transferase activity"/>
    <property type="evidence" value="ECO:0007669"/>
    <property type="project" value="UniProtKB-KW"/>
</dbReference>
<keyword evidence="2" id="KW-0812">Transmembrane</keyword>
<keyword evidence="2" id="KW-0472">Membrane</keyword>
<proteinExistence type="inferred from homology"/>
<dbReference type="PANTHER" id="PTHR30576">
    <property type="entry name" value="COLANIC BIOSYNTHESIS UDP-GLUCOSE LIPID CARRIER TRANSFERASE"/>
    <property type="match status" value="1"/>
</dbReference>
<dbReference type="RefSeq" id="WP_166536651.1">
    <property type="nucleotide sequence ID" value="NZ_JAABLM010000006.1"/>
</dbReference>
<dbReference type="Pfam" id="PF02397">
    <property type="entry name" value="Bac_transf"/>
    <property type="match status" value="1"/>
</dbReference>
<keyword evidence="2" id="KW-1133">Transmembrane helix</keyword>
<reference evidence="5" key="1">
    <citation type="submission" date="2020-01" db="EMBL/GenBank/DDBJ databases">
        <title>Sphingomonas sp. strain CSW-10.</title>
        <authorList>
            <person name="Chen W.-M."/>
        </authorList>
    </citation>
    <scope>NUCLEOTIDE SEQUENCE [LARGE SCALE GENOMIC DNA]</scope>
    <source>
        <strain evidence="5">NST-5</strain>
    </source>
</reference>
<evidence type="ECO:0000313" key="4">
    <source>
        <dbReference type="EMBL" id="NBL64823.1"/>
    </source>
</evidence>
<evidence type="ECO:0000256" key="2">
    <source>
        <dbReference type="SAM" id="Phobius"/>
    </source>
</evidence>
<feature type="domain" description="Bacterial sugar transferase" evidence="3">
    <location>
        <begin position="2"/>
        <end position="179"/>
    </location>
</feature>
<accession>A0ABW9Z7H2</accession>
<feature type="transmembrane region" description="Helical" evidence="2">
    <location>
        <begin position="7"/>
        <end position="27"/>
    </location>
</feature>
<name>A0ABW9Z7H2_9FLAO</name>
<dbReference type="Proteomes" id="UP000798602">
    <property type="component" value="Unassembled WGS sequence"/>
</dbReference>
<protein>
    <submittedName>
        <fullName evidence="4">Sugar transferase</fullName>
    </submittedName>
</protein>
<sequence>MKRIFDFIVALLAILVILPFAILIFLVCTIDTNSNGLFLQKRVGRFGKTFTIFKFKTVHPKTRKISGIGRFLRKSKLDELPQLINVLKGEMTCVGPRPDIPGYYDTLQGENRKILELKPGITSEASIKYRNEEQLLANQINPLQYNDEVIFPDKVKMNLEYYYNRSFIGDLKIIIKTFTPNKQNG</sequence>
<organism evidence="4 5">
    <name type="scientific">Flavobacterium ichthyis</name>
    <dbReference type="NCBI Taxonomy" id="2698827"/>
    <lineage>
        <taxon>Bacteria</taxon>
        <taxon>Pseudomonadati</taxon>
        <taxon>Bacteroidota</taxon>
        <taxon>Flavobacteriia</taxon>
        <taxon>Flavobacteriales</taxon>
        <taxon>Flavobacteriaceae</taxon>
        <taxon>Flavobacterium</taxon>
    </lineage>
</organism>
<dbReference type="EMBL" id="JAABLM010000006">
    <property type="protein sequence ID" value="NBL64823.1"/>
    <property type="molecule type" value="Genomic_DNA"/>
</dbReference>
<comment type="similarity">
    <text evidence="1">Belongs to the bacterial sugar transferase family.</text>
</comment>
<dbReference type="PANTHER" id="PTHR30576:SF20">
    <property type="entry name" value="QUINOVOSAMINEPHOSPHOTRANSFERAE-RELATED"/>
    <property type="match status" value="1"/>
</dbReference>
<evidence type="ECO:0000259" key="3">
    <source>
        <dbReference type="Pfam" id="PF02397"/>
    </source>
</evidence>
<evidence type="ECO:0000313" key="5">
    <source>
        <dbReference type="Proteomes" id="UP000798602"/>
    </source>
</evidence>
<keyword evidence="5" id="KW-1185">Reference proteome</keyword>
<comment type="caution">
    <text evidence="4">The sequence shown here is derived from an EMBL/GenBank/DDBJ whole genome shotgun (WGS) entry which is preliminary data.</text>
</comment>